<keyword evidence="2" id="KW-1185">Reference proteome</keyword>
<organism evidence="1 2">
    <name type="scientific">Sphaerobolus stellatus (strain SS14)</name>
    <dbReference type="NCBI Taxonomy" id="990650"/>
    <lineage>
        <taxon>Eukaryota</taxon>
        <taxon>Fungi</taxon>
        <taxon>Dikarya</taxon>
        <taxon>Basidiomycota</taxon>
        <taxon>Agaricomycotina</taxon>
        <taxon>Agaricomycetes</taxon>
        <taxon>Phallomycetidae</taxon>
        <taxon>Geastrales</taxon>
        <taxon>Sphaerobolaceae</taxon>
        <taxon>Sphaerobolus</taxon>
    </lineage>
</organism>
<name>A0A0C9UV13_SPHS4</name>
<dbReference type="Proteomes" id="UP000054279">
    <property type="component" value="Unassembled WGS sequence"/>
</dbReference>
<dbReference type="AlphaFoldDB" id="A0A0C9UV13"/>
<accession>A0A0C9UV13</accession>
<gene>
    <name evidence="1" type="ORF">M422DRAFT_269693</name>
</gene>
<evidence type="ECO:0000313" key="1">
    <source>
        <dbReference type="EMBL" id="KIJ29000.1"/>
    </source>
</evidence>
<protein>
    <submittedName>
        <fullName evidence="1">Uncharacterized protein</fullName>
    </submittedName>
</protein>
<reference evidence="1 2" key="1">
    <citation type="submission" date="2014-06" db="EMBL/GenBank/DDBJ databases">
        <title>Evolutionary Origins and Diversification of the Mycorrhizal Mutualists.</title>
        <authorList>
            <consortium name="DOE Joint Genome Institute"/>
            <consortium name="Mycorrhizal Genomics Consortium"/>
            <person name="Kohler A."/>
            <person name="Kuo A."/>
            <person name="Nagy L.G."/>
            <person name="Floudas D."/>
            <person name="Copeland A."/>
            <person name="Barry K.W."/>
            <person name="Cichocki N."/>
            <person name="Veneault-Fourrey C."/>
            <person name="LaButti K."/>
            <person name="Lindquist E.A."/>
            <person name="Lipzen A."/>
            <person name="Lundell T."/>
            <person name="Morin E."/>
            <person name="Murat C."/>
            <person name="Riley R."/>
            <person name="Ohm R."/>
            <person name="Sun H."/>
            <person name="Tunlid A."/>
            <person name="Henrissat B."/>
            <person name="Grigoriev I.V."/>
            <person name="Hibbett D.S."/>
            <person name="Martin F."/>
        </authorList>
    </citation>
    <scope>NUCLEOTIDE SEQUENCE [LARGE SCALE GENOMIC DNA]</scope>
    <source>
        <strain evidence="1 2">SS14</strain>
    </source>
</reference>
<dbReference type="HOGENOM" id="CLU_148189_0_0_1"/>
<dbReference type="EMBL" id="KN837293">
    <property type="protein sequence ID" value="KIJ29000.1"/>
    <property type="molecule type" value="Genomic_DNA"/>
</dbReference>
<evidence type="ECO:0000313" key="2">
    <source>
        <dbReference type="Proteomes" id="UP000054279"/>
    </source>
</evidence>
<dbReference type="OrthoDB" id="3365917at2759"/>
<proteinExistence type="predicted"/>
<sequence>MASFQPADFSDRYYILADHTTLDFLVPMVISSCSPSSKNIISTPFINFSLSPTSPLQIIQYYRASSIALGLERYNNSRVWSNDSRFPDSPLPNIKDERFLDCVNTTIG</sequence>